<dbReference type="EMBL" id="CAEZYU010000023">
    <property type="protein sequence ID" value="CAB4736223.1"/>
    <property type="molecule type" value="Genomic_DNA"/>
</dbReference>
<dbReference type="Pfam" id="PF14789">
    <property type="entry name" value="THDPS_M"/>
    <property type="match status" value="1"/>
</dbReference>
<evidence type="ECO:0000313" key="8">
    <source>
        <dbReference type="EMBL" id="CAB4736223.1"/>
    </source>
</evidence>
<organism evidence="8">
    <name type="scientific">freshwater metagenome</name>
    <dbReference type="NCBI Taxonomy" id="449393"/>
    <lineage>
        <taxon>unclassified sequences</taxon>
        <taxon>metagenomes</taxon>
        <taxon>ecological metagenomes</taxon>
    </lineage>
</organism>
<dbReference type="HAMAP" id="MF_02122">
    <property type="entry name" value="DapD_type2"/>
    <property type="match status" value="1"/>
</dbReference>
<proteinExistence type="inferred from homology"/>
<keyword evidence="3" id="KW-0808">Transferase</keyword>
<dbReference type="Gene3D" id="3.30.70.2010">
    <property type="match status" value="1"/>
</dbReference>
<evidence type="ECO:0000256" key="2">
    <source>
        <dbReference type="ARBA" id="ARBA00022605"/>
    </source>
</evidence>
<dbReference type="Gene3D" id="2.160.10.10">
    <property type="entry name" value="Hexapeptide repeat proteins"/>
    <property type="match status" value="1"/>
</dbReference>
<keyword evidence="4" id="KW-0220">Diaminopimelate biosynthesis</keyword>
<dbReference type="InterPro" id="IPR038361">
    <property type="entry name" value="THDPS_M_sf"/>
</dbReference>
<dbReference type="GO" id="GO:0009085">
    <property type="term" value="P:lysine biosynthetic process"/>
    <property type="evidence" value="ECO:0007669"/>
    <property type="project" value="UniProtKB-KW"/>
</dbReference>
<evidence type="ECO:0000256" key="6">
    <source>
        <dbReference type="ARBA" id="ARBA00023315"/>
    </source>
</evidence>
<dbReference type="InterPro" id="IPR032784">
    <property type="entry name" value="THDPS_M"/>
</dbReference>
<dbReference type="GO" id="GO:0019877">
    <property type="term" value="P:diaminopimelate biosynthetic process"/>
    <property type="evidence" value="ECO:0007669"/>
    <property type="project" value="UniProtKB-KW"/>
</dbReference>
<dbReference type="InterPro" id="IPR001451">
    <property type="entry name" value="Hexapep"/>
</dbReference>
<dbReference type="AlphaFoldDB" id="A0A6J6SNA3"/>
<keyword evidence="6" id="KW-0012">Acyltransferase</keyword>
<evidence type="ECO:0000256" key="1">
    <source>
        <dbReference type="ARBA" id="ARBA00022490"/>
    </source>
</evidence>
<dbReference type="EMBL" id="CAFBMG010000030">
    <property type="protein sequence ID" value="CAB4895811.1"/>
    <property type="molecule type" value="Genomic_DNA"/>
</dbReference>
<keyword evidence="2" id="KW-0028">Amino-acid biosynthesis</keyword>
<dbReference type="Pfam" id="PF14602">
    <property type="entry name" value="Hexapep_2"/>
    <property type="match status" value="1"/>
</dbReference>
<dbReference type="Gene3D" id="3.30.60.70">
    <property type="entry name" value="Trimeric LpxA-like enzymes"/>
    <property type="match status" value="1"/>
</dbReference>
<name>A0A6J6SNA3_9ZZZZ</name>
<keyword evidence="1" id="KW-0963">Cytoplasm</keyword>
<dbReference type="InterPro" id="IPR011004">
    <property type="entry name" value="Trimer_LpxA-like_sf"/>
</dbReference>
<dbReference type="SUPFAM" id="SSF51161">
    <property type="entry name" value="Trimeric LpxA-like enzymes"/>
    <property type="match status" value="1"/>
</dbReference>
<reference evidence="8" key="1">
    <citation type="submission" date="2020-05" db="EMBL/GenBank/DDBJ databases">
        <authorList>
            <person name="Chiriac C."/>
            <person name="Salcher M."/>
            <person name="Ghai R."/>
            <person name="Kavagutti S V."/>
        </authorList>
    </citation>
    <scope>NUCLEOTIDE SEQUENCE</scope>
</reference>
<evidence type="ECO:0000259" key="7">
    <source>
        <dbReference type="Pfam" id="PF14789"/>
    </source>
</evidence>
<evidence type="ECO:0000313" key="9">
    <source>
        <dbReference type="EMBL" id="CAB4895811.1"/>
    </source>
</evidence>
<gene>
    <name evidence="8" type="ORF">UFOPK2766_00713</name>
    <name evidence="9" type="ORF">UFOPK3519_00569</name>
</gene>
<evidence type="ECO:0000256" key="5">
    <source>
        <dbReference type="ARBA" id="ARBA00023154"/>
    </source>
</evidence>
<feature type="domain" description="2,3,4,5-tetrahydropyridine-2,6-dicarboxylate N-succinyltransferase middle" evidence="7">
    <location>
        <begin position="181"/>
        <end position="221"/>
    </location>
</feature>
<protein>
    <submittedName>
        <fullName evidence="8">Unannotated protein</fullName>
    </submittedName>
</protein>
<dbReference type="Pfam" id="PF14790">
    <property type="entry name" value="THDPS_N"/>
    <property type="match status" value="1"/>
</dbReference>
<dbReference type="CDD" id="cd04649">
    <property type="entry name" value="LbH_THP_succinylT_putative"/>
    <property type="match status" value="1"/>
</dbReference>
<dbReference type="GO" id="GO:0008666">
    <property type="term" value="F:2,3,4,5-tetrahydropyridine-2,6-dicarboxylate N-succinyltransferase activity"/>
    <property type="evidence" value="ECO:0007669"/>
    <property type="project" value="InterPro"/>
</dbReference>
<sequence length="389" mass="40479">MSTDLRPTTPEEFASLATRLRSRDAYVEPAAFGIGLASISDADQSVLDTWFGAFSLNENFGSAAILADVVGHDAGSATYELTEDLLRELIHRFAPMVEDGQRHPNVEVLAALAGITHATPVPAQQDRVSPLPVTRKAVVTFISDLADPPVGASDVYLRLHLLSGCKVQPHGANLDGIFGLLSNVVWTSLGPCDVASFDQARVQLMASGQPCTVFGVDKFPRLVDYLTPLGVRIADADRVRLGAHLAEGTTVMHEGFVNFNAGTLGAAMIEGRISAGVVVGANSDIGGSASIMGVLSGGGKEVISIGEDCLLGANAGIGISLGDRCVVEAGLYVTAGTMVTMPDGLSVKASKLSGSNDLLFRRNSLSGAVEVLPRSGTWSEGLNAALHAN</sequence>
<keyword evidence="5" id="KW-0457">Lysine biosynthesis</keyword>
<accession>A0A6J6SNA3</accession>
<evidence type="ECO:0000256" key="3">
    <source>
        <dbReference type="ARBA" id="ARBA00022679"/>
    </source>
</evidence>
<dbReference type="InterPro" id="IPR026586">
    <property type="entry name" value="Type2_DapD"/>
</dbReference>
<evidence type="ECO:0000256" key="4">
    <source>
        <dbReference type="ARBA" id="ARBA00022915"/>
    </source>
</evidence>